<gene>
    <name evidence="2" type="ORF">ACFPM1_02135</name>
</gene>
<feature type="domain" description="DUF7311" evidence="1">
    <location>
        <begin position="1"/>
        <end position="158"/>
    </location>
</feature>
<dbReference type="AlphaFoldDB" id="A0ABD5QYL3"/>
<reference evidence="2 3" key="1">
    <citation type="journal article" date="2019" name="Int. J. Syst. Evol. Microbiol.">
        <title>The Global Catalogue of Microorganisms (GCM) 10K type strain sequencing project: providing services to taxonomists for standard genome sequencing and annotation.</title>
        <authorList>
            <consortium name="The Broad Institute Genomics Platform"/>
            <consortium name="The Broad Institute Genome Sequencing Center for Infectious Disease"/>
            <person name="Wu L."/>
            <person name="Ma J."/>
        </authorList>
    </citation>
    <scope>NUCLEOTIDE SEQUENCE [LARGE SCALE GENOMIC DNA]</scope>
    <source>
        <strain evidence="2 3">CGMCC 1.12124</strain>
    </source>
</reference>
<evidence type="ECO:0000259" key="1">
    <source>
        <dbReference type="Pfam" id="PF23993"/>
    </source>
</evidence>
<keyword evidence="3" id="KW-1185">Reference proteome</keyword>
<dbReference type="Proteomes" id="UP001596118">
    <property type="component" value="Unassembled WGS sequence"/>
</dbReference>
<dbReference type="InterPro" id="IPR055735">
    <property type="entry name" value="DUF7311"/>
</dbReference>
<dbReference type="Pfam" id="PF23993">
    <property type="entry name" value="DUF7311"/>
    <property type="match status" value="1"/>
</dbReference>
<comment type="caution">
    <text evidence="2">The sequence shown here is derived from an EMBL/GenBank/DDBJ whole genome shotgun (WGS) entry which is preliminary data.</text>
</comment>
<accession>A0ABD5QYL3</accession>
<name>A0ABD5QYL3_9EURY</name>
<sequence length="162" mass="16763">MIRVVLTVLLAVALLTASMPAIEDAGRDTVVERLGTEASHIERAAGGVTADSVAVADPSLAARTSLVVSAPTGVLAAPIDRLALADPTRTDTTTEARVSEGAALVYRLRHGSVRRVSIVPPTDAIGISLRDGPIELEPDGETELELRLVDDGGPTVRIARAG</sequence>
<protein>
    <recommendedName>
        <fullName evidence="1">DUF7311 domain-containing protein</fullName>
    </recommendedName>
</protein>
<proteinExistence type="predicted"/>
<dbReference type="RefSeq" id="WP_256410766.1">
    <property type="nucleotide sequence ID" value="NZ_JANHDM010000002.1"/>
</dbReference>
<evidence type="ECO:0000313" key="2">
    <source>
        <dbReference type="EMBL" id="MFC5277571.1"/>
    </source>
</evidence>
<dbReference type="EMBL" id="JBHSKY010000002">
    <property type="protein sequence ID" value="MFC5277571.1"/>
    <property type="molecule type" value="Genomic_DNA"/>
</dbReference>
<evidence type="ECO:0000313" key="3">
    <source>
        <dbReference type="Proteomes" id="UP001596118"/>
    </source>
</evidence>
<organism evidence="2 3">
    <name type="scientific">Halorubrum rubrum</name>
    <dbReference type="NCBI Taxonomy" id="1126240"/>
    <lineage>
        <taxon>Archaea</taxon>
        <taxon>Methanobacteriati</taxon>
        <taxon>Methanobacteriota</taxon>
        <taxon>Stenosarchaea group</taxon>
        <taxon>Halobacteria</taxon>
        <taxon>Halobacteriales</taxon>
        <taxon>Haloferacaceae</taxon>
        <taxon>Halorubrum</taxon>
    </lineage>
</organism>